<dbReference type="EMBL" id="HG994356">
    <property type="protein sequence ID" value="CAF2141837.1"/>
    <property type="molecule type" value="Genomic_DNA"/>
</dbReference>
<feature type="region of interest" description="Disordered" evidence="1">
    <location>
        <begin position="358"/>
        <end position="385"/>
    </location>
</feature>
<reference evidence="3" key="1">
    <citation type="submission" date="2021-01" db="EMBL/GenBank/DDBJ databases">
        <authorList>
            <consortium name="Genoscope - CEA"/>
            <person name="William W."/>
        </authorList>
    </citation>
    <scope>NUCLEOTIDE SEQUENCE</scope>
</reference>
<feature type="compositionally biased region" description="Basic and acidic residues" evidence="1">
    <location>
        <begin position="358"/>
        <end position="367"/>
    </location>
</feature>
<feature type="compositionally biased region" description="Low complexity" evidence="1">
    <location>
        <begin position="468"/>
        <end position="477"/>
    </location>
</feature>
<evidence type="ECO:0000256" key="1">
    <source>
        <dbReference type="SAM" id="MobiDB-lite"/>
    </source>
</evidence>
<gene>
    <name evidence="3" type="ORF">DARMORV10_A02P27290.1</name>
</gene>
<name>A0A816X4I1_BRANA</name>
<feature type="region of interest" description="Disordered" evidence="1">
    <location>
        <begin position="465"/>
        <end position="487"/>
    </location>
</feature>
<proteinExistence type="predicted"/>
<evidence type="ECO:0000259" key="2">
    <source>
        <dbReference type="Pfam" id="PF09331"/>
    </source>
</evidence>
<dbReference type="PANTHER" id="PTHR48449">
    <property type="entry name" value="DUF1985 DOMAIN-CONTAINING PROTEIN"/>
    <property type="match status" value="1"/>
</dbReference>
<feature type="compositionally biased region" description="Basic residues" evidence="1">
    <location>
        <begin position="368"/>
        <end position="378"/>
    </location>
</feature>
<dbReference type="AlphaFoldDB" id="A0A816X4I1"/>
<organism evidence="3">
    <name type="scientific">Brassica napus</name>
    <name type="common">Rape</name>
    <dbReference type="NCBI Taxonomy" id="3708"/>
    <lineage>
        <taxon>Eukaryota</taxon>
        <taxon>Viridiplantae</taxon>
        <taxon>Streptophyta</taxon>
        <taxon>Embryophyta</taxon>
        <taxon>Tracheophyta</taxon>
        <taxon>Spermatophyta</taxon>
        <taxon>Magnoliopsida</taxon>
        <taxon>eudicotyledons</taxon>
        <taxon>Gunneridae</taxon>
        <taxon>Pentapetalae</taxon>
        <taxon>rosids</taxon>
        <taxon>malvids</taxon>
        <taxon>Brassicales</taxon>
        <taxon>Brassicaceae</taxon>
        <taxon>Brassiceae</taxon>
        <taxon>Brassica</taxon>
    </lineage>
</organism>
<evidence type="ECO:0000313" key="3">
    <source>
        <dbReference type="EMBL" id="CAF2141837.1"/>
    </source>
</evidence>
<feature type="domain" description="DUF1985" evidence="2">
    <location>
        <begin position="87"/>
        <end position="226"/>
    </location>
</feature>
<dbReference type="InterPro" id="IPR015410">
    <property type="entry name" value="DUF1985"/>
</dbReference>
<dbReference type="Proteomes" id="UP001295469">
    <property type="component" value="Chromosome A02"/>
</dbReference>
<feature type="region of interest" description="Disordered" evidence="1">
    <location>
        <begin position="501"/>
        <end position="521"/>
    </location>
</feature>
<dbReference type="PANTHER" id="PTHR48449:SF2">
    <property type="entry name" value="UBIQUITIN-LIKE PROTEASE FAMILY PROFILE DOMAIN-CONTAINING PROTEIN"/>
    <property type="match status" value="1"/>
</dbReference>
<protein>
    <submittedName>
        <fullName evidence="3">(rape) hypothetical protein</fullName>
    </submittedName>
</protein>
<accession>A0A816X4I1</accession>
<dbReference type="Pfam" id="PF09331">
    <property type="entry name" value="DUF1985"/>
    <property type="match status" value="1"/>
</dbReference>
<sequence>MVCARLIDCPDSPEEEEMGPIPDMLFAGGEEPVGVRVLTYQSSSALKRIFNALEEEEVDIIRRSSFGKLIEIAEKPVFSGRFARYMLSRQLKTKKKHEVWFRCAGKPVRFSLREFAIVTGLPCGKFPKKSKMKLKKTISERPYWPSLFGKVEVGTVSSIMKMLYRKTVKDREIRIKYACLALLESVLHPTSLNMKISTEHAEAIGDLEEFFSYPWERLSFDMLMCSIKERDEVGLSQNTIAVKGFVLDLQLVMLEDVPSLTEGVQEIGSSSESDSDEIEGNGRDIFTKKQNLNPAHARNVDKRGNVYVCSILCEDSTRPIDEGSCEWSDEEEDSKVDNLVALINANHEFQTSQFRGEVRKSDVDRMRQRSKLTSKGRKSSNVQSNCERIDPGNVAALVIEKITPQLAIMDKNINSACAMVDAIEGKVVVHVDDLFVKLKEEMIKCVKDMVSAMVKDVFEAQNGPSNIPSAAPPEAAALSTHSTPARDLNANTIENVLRNLSDYSTPPRSKHMTQQVNLPSTNKDDVATGFVCVTPEPETCAQSANSENRTRQISLQQRLEAHKRQEHNITDEPSFSLGLTQEEMNQGQLNMVPAEVPLRKTTSEMNVDDNIAEGQVSRKSKRQRTVPSTLVDDYQCGRHIMTRVRESQKFVFPLDSISEMERKYVQLSTKLNDKLREACSDMGVRVQGRALDKEDVGYYQFLCETTLTIGGATFVFEGLADKELVASKEILEEIFSEQETVGIYKAHFQIEKAKKQGRQNAASSSVASNEVTGEGMTCTCISKLLLESHEKLIYGFEFH</sequence>